<evidence type="ECO:0000313" key="1">
    <source>
        <dbReference type="EMBL" id="PIW37197.1"/>
    </source>
</evidence>
<evidence type="ECO:0008006" key="3">
    <source>
        <dbReference type="Google" id="ProtNLM"/>
    </source>
</evidence>
<comment type="caution">
    <text evidence="1">The sequence shown here is derived from an EMBL/GenBank/DDBJ whole genome shotgun (WGS) entry which is preliminary data.</text>
</comment>
<dbReference type="Proteomes" id="UP000230292">
    <property type="component" value="Unassembled WGS sequence"/>
</dbReference>
<dbReference type="AlphaFoldDB" id="A0A2M7H4N6"/>
<organism evidence="1 2">
    <name type="scientific">Candidatus Kerfeldbacteria bacterium CG15_BIG_FIL_POST_REV_8_21_14_020_45_12</name>
    <dbReference type="NCBI Taxonomy" id="2014247"/>
    <lineage>
        <taxon>Bacteria</taxon>
        <taxon>Candidatus Kerfeldiibacteriota</taxon>
    </lineage>
</organism>
<evidence type="ECO:0000313" key="2">
    <source>
        <dbReference type="Proteomes" id="UP000230292"/>
    </source>
</evidence>
<accession>A0A2M7H4N6</accession>
<dbReference type="EMBL" id="PFGC01000019">
    <property type="protein sequence ID" value="PIW37197.1"/>
    <property type="molecule type" value="Genomic_DNA"/>
</dbReference>
<sequence>MKQVILTLGILFSAAIGFAPLSVGAFTFEKDLLITDRDFEYVDYLSTSGIQRFLQEKGSVLQNISASDTDGKNRSVAEIINRVATRHSINPMVLLVMAQKESSAITSSSSSYAIDNWILGYGRCDSCSEADAAPYRGMANQFTWAARGLRGYVDDINSRGHTVSGWGPGIAKTTMDGISVTPSNKATAALYTYNPCVGAYGGGYPNFGCNSAFQKLWQDWNANTVKYPDGTLLQAGGMIYLIHNGQKRAFTSMGALVANYDTRKIITVPVVAVEQYPTGQKILLPDFSLVRNPAGTVYLITGLKKRGIASQEAFRRLGFNPEEILDIGWGVANSYGEGSPITVKTTFAPGTLVQDDGNGAVYYVGAGGRKRAIFDRAILDNNFNQSAIVGASPADIQAIPEGRPMVLADGTLIKGSKAVFVISKGKRRAFDSGTTFEQLGYTWDTVVEVPKSVLKLHEKGKPVTLKKVKASSKSSKKKNK</sequence>
<reference evidence="1 2" key="1">
    <citation type="submission" date="2017-09" db="EMBL/GenBank/DDBJ databases">
        <title>Depth-based differentiation of microbial function through sediment-hosted aquifers and enrichment of novel symbionts in the deep terrestrial subsurface.</title>
        <authorList>
            <person name="Probst A.J."/>
            <person name="Ladd B."/>
            <person name="Jarett J.K."/>
            <person name="Geller-Mcgrath D.E."/>
            <person name="Sieber C.M."/>
            <person name="Emerson J.B."/>
            <person name="Anantharaman K."/>
            <person name="Thomas B.C."/>
            <person name="Malmstrom R."/>
            <person name="Stieglmeier M."/>
            <person name="Klingl A."/>
            <person name="Woyke T."/>
            <person name="Ryan C.M."/>
            <person name="Banfield J.F."/>
        </authorList>
    </citation>
    <scope>NUCLEOTIDE SEQUENCE [LARGE SCALE GENOMIC DNA]</scope>
    <source>
        <strain evidence="1">CG15_BIG_FIL_POST_REV_8_21_14_020_45_12</strain>
    </source>
</reference>
<protein>
    <recommendedName>
        <fullName evidence="3">Hemagglutinin-related protein</fullName>
    </recommendedName>
</protein>
<gene>
    <name evidence="1" type="ORF">COW24_01485</name>
</gene>
<name>A0A2M7H4N6_9BACT</name>
<proteinExistence type="predicted"/>